<sequence length="1281" mass="135467">MSDVPVDPTLAQERALARRRKRKAEKRKNAVARDSFLTSISGSPDKQALAASMKALMEREGIGPFGEPPARTSARSSAGLGPAPMAFPANNTNRWVPIGPSVVRQGQAEGRPRVSGRVRDLAVSPDGQRAYAGTAKGGVWYTGDGGATWEPLGGWANEPRRFGGNTSAFACGCLLVNFGANAGADFVMVGTGEFDAMQGVDGADAIRGVGILAASGPAAGAVSSDPWETATGIAALEGVSITRMVRVPGSAPGAAGDRVIAATSGGRDLGWNIQGGGLYLGTRSMVGGNLSFTWSALPLPAPAPSPPANGAAMAPVNRAPTDLCYVGNRLFVCFRSSGIAFSDDHGNTFNWITQNFLPAPTVPATGRLDGRMSMAVNDDNTALYILGEVTTNPAGGNPVPHIWQIANPGDAAPIANPLNNIPSAANLWPGQRDYDQAIVVTTRNTALVPPPVRTDRVYIGGSLIQVNNWNASIWAFDVNGNNLVPSPGVSDQPVGTNSGATQPGLIGDAVHPDVHSLRKATNADGSRQIWVGCDGGVFVSLRDGQTNTFSSRNVGLASIESIFSASHPTSSHFSMLGCQDNGRQVRVGSTVWEMKTSMQGDGGGVTFHPVQSHYVMGQFANADWACDPAGRYRAPCNLINNDPESNASNFYSGIDTVRRAAGNLGRVALGTNRVWVTDNLGTSNPNTWRVLPITAAGTFVQWRDGRPGNRTPSTAANMAFGVPPAGFGPVVTVKWVDERTLLALFNQGVIRYSEDPGNAGRWTSTALIGPGVAAPAAPLVTPQATFFTDIAPVPGTSDFYLVTTGQTNTWTPAVPATPTSAAVAAVSPTAAADSCFYYDDAAGGCRLTGLGQALPPMPPLATSPIDPAYSVTVDPANPNTVYVGTSTAVWTATRIAGNAHGPWQLFVNGLPEAVVQDLHIWQDPSGAGTSPRLMRATLQSRGVWEVNLAAAEPARTYVRVHPRDDRRMFPTPMQNPRRRPGATAEPFFASPDIVVRPEAPVGTTPSFRGTNIWNGNLRYQLWTFQTAFRWIYPSVIPNGEWSDQMGDLVERHRRLRGIANPGARRIDAALWADVMANALDENGSPGVYRAPWQNAAVPALPGSEIDLMETVVPRRIRNSVWQVYRERSTVDVSLHHRDTRPVAANGAFVVLLWRSAASQNTLLGTDCTNVVPFVRSLTGGAPQPTPPGWNVALAADGTPLNRLSVDLSARMPRAVSINVDFSGVSTGHRILLLAVVGSTNDVFSAVPTGPVTSVENLVRNWPHAAARVVSVWPRPGNQLFP</sequence>
<dbReference type="Proteomes" id="UP000256431">
    <property type="component" value="Unassembled WGS sequence"/>
</dbReference>
<accession>A0A3D8H0T5</accession>
<dbReference type="InterPro" id="IPR036278">
    <property type="entry name" value="Sialidase_sf"/>
</dbReference>
<feature type="region of interest" description="Disordered" evidence="1">
    <location>
        <begin position="1"/>
        <end position="31"/>
    </location>
</feature>
<reference evidence="2 3" key="1">
    <citation type="submission" date="2018-08" db="EMBL/GenBank/DDBJ databases">
        <title>Genome sequence of Marinobacter flavimaris KCTC 12185.</title>
        <authorList>
            <person name="Chun J."/>
            <person name="Kim B.-Y."/>
            <person name="Choi S.-B."/>
            <person name="Kwak M.-J."/>
        </authorList>
    </citation>
    <scope>NUCLEOTIDE SEQUENCE [LARGE SCALE GENOMIC DNA]</scope>
    <source>
        <strain evidence="2 3">KCTC 12185</strain>
    </source>
</reference>
<feature type="compositionally biased region" description="Basic residues" evidence="1">
    <location>
        <begin position="17"/>
        <end position="30"/>
    </location>
</feature>
<protein>
    <submittedName>
        <fullName evidence="2">Uncharacterized protein</fullName>
    </submittedName>
</protein>
<gene>
    <name evidence="2" type="ORF">DXI23_16025</name>
</gene>
<dbReference type="InterPro" id="IPR015943">
    <property type="entry name" value="WD40/YVTN_repeat-like_dom_sf"/>
</dbReference>
<evidence type="ECO:0000313" key="3">
    <source>
        <dbReference type="Proteomes" id="UP000256431"/>
    </source>
</evidence>
<keyword evidence="3" id="KW-1185">Reference proteome</keyword>
<dbReference type="EMBL" id="QRDH01000008">
    <property type="protein sequence ID" value="RDU39886.1"/>
    <property type="molecule type" value="Genomic_DNA"/>
</dbReference>
<proteinExistence type="predicted"/>
<organism evidence="2 3">
    <name type="scientific">Marinobacter flavimaris</name>
    <dbReference type="NCBI Taxonomy" id="262076"/>
    <lineage>
        <taxon>Bacteria</taxon>
        <taxon>Pseudomonadati</taxon>
        <taxon>Pseudomonadota</taxon>
        <taxon>Gammaproteobacteria</taxon>
        <taxon>Pseudomonadales</taxon>
        <taxon>Marinobacteraceae</taxon>
        <taxon>Marinobacter</taxon>
    </lineage>
</organism>
<evidence type="ECO:0000313" key="2">
    <source>
        <dbReference type="EMBL" id="RDU39886.1"/>
    </source>
</evidence>
<comment type="caution">
    <text evidence="2">The sequence shown here is derived from an EMBL/GenBank/DDBJ whole genome shotgun (WGS) entry which is preliminary data.</text>
</comment>
<name>A0A3D8H0T5_9GAMM</name>
<evidence type="ECO:0000256" key="1">
    <source>
        <dbReference type="SAM" id="MobiDB-lite"/>
    </source>
</evidence>
<dbReference type="RefSeq" id="WP_146083423.1">
    <property type="nucleotide sequence ID" value="NZ_PSSW01000009.1"/>
</dbReference>
<dbReference type="SUPFAM" id="SSF50939">
    <property type="entry name" value="Sialidases"/>
    <property type="match status" value="1"/>
</dbReference>
<dbReference type="Gene3D" id="2.130.10.10">
    <property type="entry name" value="YVTN repeat-like/Quinoprotein amine dehydrogenase"/>
    <property type="match status" value="1"/>
</dbReference>